<dbReference type="InterPro" id="IPR027443">
    <property type="entry name" value="IPNS-like_sf"/>
</dbReference>
<accession>A0A2P5G228</accession>
<feature type="domain" description="Non-haem dioxygenase N-terminal" evidence="3">
    <location>
        <begin position="15"/>
        <end position="97"/>
    </location>
</feature>
<keyword evidence="1" id="KW-0479">Metal-binding</keyword>
<evidence type="ECO:0000256" key="2">
    <source>
        <dbReference type="ARBA" id="ARBA00023004"/>
    </source>
</evidence>
<keyword evidence="2" id="KW-0408">Iron</keyword>
<keyword evidence="4" id="KW-0560">Oxidoreductase</keyword>
<dbReference type="AlphaFoldDB" id="A0A2P5G228"/>
<protein>
    <submittedName>
        <fullName evidence="4">Non-heme dioxygenase N-terminal domain containing protein</fullName>
    </submittedName>
</protein>
<reference evidence="5" key="1">
    <citation type="submission" date="2016-06" db="EMBL/GenBank/DDBJ databases">
        <title>Parallel loss of symbiosis genes in relatives of nitrogen-fixing non-legume Parasponia.</title>
        <authorList>
            <person name="Van Velzen R."/>
            <person name="Holmer R."/>
            <person name="Bu F."/>
            <person name="Rutten L."/>
            <person name="Van Zeijl A."/>
            <person name="Liu W."/>
            <person name="Santuari L."/>
            <person name="Cao Q."/>
            <person name="Sharma T."/>
            <person name="Shen D."/>
            <person name="Roswanjaya Y."/>
            <person name="Wardhani T."/>
            <person name="Kalhor M.S."/>
            <person name="Jansen J."/>
            <person name="Van den Hoogen J."/>
            <person name="Gungor B."/>
            <person name="Hartog M."/>
            <person name="Hontelez J."/>
            <person name="Verver J."/>
            <person name="Yang W.-C."/>
            <person name="Schijlen E."/>
            <person name="Repin R."/>
            <person name="Schilthuizen M."/>
            <person name="Schranz E."/>
            <person name="Heidstra R."/>
            <person name="Miyata K."/>
            <person name="Fedorova E."/>
            <person name="Kohlen W."/>
            <person name="Bisseling T."/>
            <person name="Smit S."/>
            <person name="Geurts R."/>
        </authorList>
    </citation>
    <scope>NUCLEOTIDE SEQUENCE [LARGE SCALE GENOMIC DNA]</scope>
    <source>
        <strain evidence="5">cv. RG33-2</strain>
    </source>
</reference>
<dbReference type="SUPFAM" id="SSF51197">
    <property type="entry name" value="Clavaminate synthase-like"/>
    <property type="match status" value="1"/>
</dbReference>
<dbReference type="GO" id="GO:0051213">
    <property type="term" value="F:dioxygenase activity"/>
    <property type="evidence" value="ECO:0007669"/>
    <property type="project" value="UniProtKB-KW"/>
</dbReference>
<gene>
    <name evidence="4" type="ORF">TorRG33x02_004170</name>
</gene>
<sequence length="136" mass="15303">MGSYSCDDHDLDDQIPVLNLPKEGLMGLISEEYWKDTSKKMREACENKGCFVLKCEEILGGSTSRHEETFMAAKALFDLPEETKRKHRSAKPYRSYDGNCPVIPLSESFGIDNGGSLQAVQAFTSLMWPQGNNSFW</sequence>
<evidence type="ECO:0000313" key="5">
    <source>
        <dbReference type="Proteomes" id="UP000237000"/>
    </source>
</evidence>
<dbReference type="GO" id="GO:0046872">
    <property type="term" value="F:metal ion binding"/>
    <property type="evidence" value="ECO:0007669"/>
    <property type="project" value="UniProtKB-KW"/>
</dbReference>
<organism evidence="4 5">
    <name type="scientific">Trema orientale</name>
    <name type="common">Charcoal tree</name>
    <name type="synonym">Celtis orientalis</name>
    <dbReference type="NCBI Taxonomy" id="63057"/>
    <lineage>
        <taxon>Eukaryota</taxon>
        <taxon>Viridiplantae</taxon>
        <taxon>Streptophyta</taxon>
        <taxon>Embryophyta</taxon>
        <taxon>Tracheophyta</taxon>
        <taxon>Spermatophyta</taxon>
        <taxon>Magnoliopsida</taxon>
        <taxon>eudicotyledons</taxon>
        <taxon>Gunneridae</taxon>
        <taxon>Pentapetalae</taxon>
        <taxon>rosids</taxon>
        <taxon>fabids</taxon>
        <taxon>Rosales</taxon>
        <taxon>Cannabaceae</taxon>
        <taxon>Trema</taxon>
    </lineage>
</organism>
<name>A0A2P5G228_TREOI</name>
<evidence type="ECO:0000256" key="1">
    <source>
        <dbReference type="ARBA" id="ARBA00022723"/>
    </source>
</evidence>
<evidence type="ECO:0000313" key="4">
    <source>
        <dbReference type="EMBL" id="POO04113.1"/>
    </source>
</evidence>
<proteinExistence type="predicted"/>
<evidence type="ECO:0000259" key="3">
    <source>
        <dbReference type="Pfam" id="PF14226"/>
    </source>
</evidence>
<dbReference type="EMBL" id="JXTC01000001">
    <property type="protein sequence ID" value="POO04113.1"/>
    <property type="molecule type" value="Genomic_DNA"/>
</dbReference>
<dbReference type="Pfam" id="PF14226">
    <property type="entry name" value="DIOX_N"/>
    <property type="match status" value="1"/>
</dbReference>
<dbReference type="OrthoDB" id="288590at2759"/>
<comment type="caution">
    <text evidence="4">The sequence shown here is derived from an EMBL/GenBank/DDBJ whole genome shotgun (WGS) entry which is preliminary data.</text>
</comment>
<keyword evidence="5" id="KW-1185">Reference proteome</keyword>
<dbReference type="STRING" id="63057.A0A2P5G228"/>
<dbReference type="Proteomes" id="UP000237000">
    <property type="component" value="Unassembled WGS sequence"/>
</dbReference>
<keyword evidence="4" id="KW-0223">Dioxygenase</keyword>
<dbReference type="InterPro" id="IPR026992">
    <property type="entry name" value="DIOX_N"/>
</dbReference>
<dbReference type="Gene3D" id="2.60.120.330">
    <property type="entry name" value="B-lactam Antibiotic, Isopenicillin N Synthase, Chain"/>
    <property type="match status" value="1"/>
</dbReference>
<dbReference type="InParanoid" id="A0A2P5G228"/>